<evidence type="ECO:0000313" key="2">
    <source>
        <dbReference type="EMBL" id="KZV45919.1"/>
    </source>
</evidence>
<protein>
    <submittedName>
        <fullName evidence="2">Uncharacterized protein</fullName>
    </submittedName>
</protein>
<dbReference type="EMBL" id="KQ995750">
    <property type="protein sequence ID" value="KZV45919.1"/>
    <property type="molecule type" value="Genomic_DNA"/>
</dbReference>
<proteinExistence type="predicted"/>
<name>A0A2Z7CMI2_9LAMI</name>
<sequence length="475" mass="52602">MASSLFTNTLHICFDSVLAMDNPGMVSMFEALMESGLIGFLGFPVVLYEDALTEFFLNGSVRDGKKRTRVGKAAVVATDSALEAVPVQFVAPISTVPPLAPKRKIQKRKRRLALGYDDEIVGEPTTVAVEVAVENIVVEQRVEIHVDPVDQIIEQVIAETAQVETDVGRINDSVPDVEDQGFKTADETELWFNPSYEEFHAQQAESMVESANETEEEFVTKKVTTTDVDLQAYFAQLRASIEQLKFEQMRRKDDNEKLKDILLMHIRDLEKKVNAHFDEHDRAYRALLTNIRKDMNDHKTALSLDIVRSHQKQSTQVDVAALDNVDIRKEVKEQRAMITDLDGQVATVRSELLELRAKAEENHLNLSTQPGFLVDYINRGGDAKKGEGCSISRPQPPPDDQARPSGVSVSREGGNSGGRGSESSSGRKRIRGSGGGSRDRKHSSGGGSGSGRVTYGPYLSPKSSAKYWVYGEKEF</sequence>
<evidence type="ECO:0000313" key="3">
    <source>
        <dbReference type="Proteomes" id="UP000250235"/>
    </source>
</evidence>
<gene>
    <name evidence="2" type="ORF">F511_20515</name>
</gene>
<feature type="compositionally biased region" description="Low complexity" evidence="1">
    <location>
        <begin position="403"/>
        <end position="413"/>
    </location>
</feature>
<accession>A0A2Z7CMI2</accession>
<organism evidence="2 3">
    <name type="scientific">Dorcoceras hygrometricum</name>
    <dbReference type="NCBI Taxonomy" id="472368"/>
    <lineage>
        <taxon>Eukaryota</taxon>
        <taxon>Viridiplantae</taxon>
        <taxon>Streptophyta</taxon>
        <taxon>Embryophyta</taxon>
        <taxon>Tracheophyta</taxon>
        <taxon>Spermatophyta</taxon>
        <taxon>Magnoliopsida</taxon>
        <taxon>eudicotyledons</taxon>
        <taxon>Gunneridae</taxon>
        <taxon>Pentapetalae</taxon>
        <taxon>asterids</taxon>
        <taxon>lamiids</taxon>
        <taxon>Lamiales</taxon>
        <taxon>Gesneriaceae</taxon>
        <taxon>Didymocarpoideae</taxon>
        <taxon>Trichosporeae</taxon>
        <taxon>Loxocarpinae</taxon>
        <taxon>Dorcoceras</taxon>
    </lineage>
</organism>
<dbReference type="Proteomes" id="UP000250235">
    <property type="component" value="Unassembled WGS sequence"/>
</dbReference>
<dbReference type="AlphaFoldDB" id="A0A2Z7CMI2"/>
<feature type="region of interest" description="Disordered" evidence="1">
    <location>
        <begin position="385"/>
        <end position="461"/>
    </location>
</feature>
<keyword evidence="3" id="KW-1185">Reference proteome</keyword>
<reference evidence="2 3" key="1">
    <citation type="journal article" date="2015" name="Proc. Natl. Acad. Sci. U.S.A.">
        <title>The resurrection genome of Boea hygrometrica: A blueprint for survival of dehydration.</title>
        <authorList>
            <person name="Xiao L."/>
            <person name="Yang G."/>
            <person name="Zhang L."/>
            <person name="Yang X."/>
            <person name="Zhao S."/>
            <person name="Ji Z."/>
            <person name="Zhou Q."/>
            <person name="Hu M."/>
            <person name="Wang Y."/>
            <person name="Chen M."/>
            <person name="Xu Y."/>
            <person name="Jin H."/>
            <person name="Xiao X."/>
            <person name="Hu G."/>
            <person name="Bao F."/>
            <person name="Hu Y."/>
            <person name="Wan P."/>
            <person name="Li L."/>
            <person name="Deng X."/>
            <person name="Kuang T."/>
            <person name="Xiang C."/>
            <person name="Zhu J.K."/>
            <person name="Oliver M.J."/>
            <person name="He Y."/>
        </authorList>
    </citation>
    <scope>NUCLEOTIDE SEQUENCE [LARGE SCALE GENOMIC DNA]</scope>
    <source>
        <strain evidence="3">cv. XS01</strain>
    </source>
</reference>
<evidence type="ECO:0000256" key="1">
    <source>
        <dbReference type="SAM" id="MobiDB-lite"/>
    </source>
</evidence>